<feature type="compositionally biased region" description="Basic residues" evidence="2">
    <location>
        <begin position="1"/>
        <end position="16"/>
    </location>
</feature>
<dbReference type="InterPro" id="IPR027056">
    <property type="entry name" value="Gluconate_2DH_su3"/>
</dbReference>
<dbReference type="InterPro" id="IPR019546">
    <property type="entry name" value="TAT_signal_bac_arc"/>
</dbReference>
<evidence type="ECO:0000256" key="1">
    <source>
        <dbReference type="ARBA" id="ARBA00022729"/>
    </source>
</evidence>
<dbReference type="AlphaFoldDB" id="A0A545T9I6"/>
<comment type="caution">
    <text evidence="3">The sequence shown here is derived from an EMBL/GenBank/DDBJ whole genome shotgun (WGS) entry which is preliminary data.</text>
</comment>
<dbReference type="RefSeq" id="WP_142942576.1">
    <property type="nucleotide sequence ID" value="NZ_VIKR01000003.1"/>
</dbReference>
<evidence type="ECO:0000313" key="3">
    <source>
        <dbReference type="EMBL" id="TQV73868.1"/>
    </source>
</evidence>
<protein>
    <submittedName>
        <fullName evidence="3">Gluconate 2-dehydrogenase subunit 3 family protein</fullName>
    </submittedName>
</protein>
<dbReference type="Proteomes" id="UP000317839">
    <property type="component" value="Unassembled WGS sequence"/>
</dbReference>
<evidence type="ECO:0000256" key="2">
    <source>
        <dbReference type="SAM" id="MobiDB-lite"/>
    </source>
</evidence>
<dbReference type="NCBIfam" id="TIGR01409">
    <property type="entry name" value="TAT_signal_seq"/>
    <property type="match status" value="1"/>
</dbReference>
<dbReference type="PROSITE" id="PS51318">
    <property type="entry name" value="TAT"/>
    <property type="match status" value="1"/>
</dbReference>
<dbReference type="EMBL" id="VIKR01000003">
    <property type="protein sequence ID" value="TQV73868.1"/>
    <property type="molecule type" value="Genomic_DNA"/>
</dbReference>
<name>A0A545T9I6_9GAMM</name>
<reference evidence="3 4" key="1">
    <citation type="submission" date="2019-06" db="EMBL/GenBank/DDBJ databases">
        <title>Draft genome of Aliikangiella marina GYP-15.</title>
        <authorList>
            <person name="Wang G."/>
        </authorList>
    </citation>
    <scope>NUCLEOTIDE SEQUENCE [LARGE SCALE GENOMIC DNA]</scope>
    <source>
        <strain evidence="3 4">GYP-15</strain>
    </source>
</reference>
<organism evidence="3 4">
    <name type="scientific">Aliikangiella marina</name>
    <dbReference type="NCBI Taxonomy" id="1712262"/>
    <lineage>
        <taxon>Bacteria</taxon>
        <taxon>Pseudomonadati</taxon>
        <taxon>Pseudomonadota</taxon>
        <taxon>Gammaproteobacteria</taxon>
        <taxon>Oceanospirillales</taxon>
        <taxon>Pleioneaceae</taxon>
        <taxon>Aliikangiella</taxon>
    </lineage>
</organism>
<dbReference type="InterPro" id="IPR006311">
    <property type="entry name" value="TAT_signal"/>
</dbReference>
<gene>
    <name evidence="3" type="ORF">FLL45_13445</name>
</gene>
<proteinExistence type="predicted"/>
<keyword evidence="1" id="KW-0732">Signal</keyword>
<accession>A0A545T9I6</accession>
<sequence>MLKSHRLKSHRLKSHQSGKSFDSVSEVVGNSKDNRSANAFVDYLGPLESGLNRRAFLKTATAISLLGGLAACKPEVPKSSVASSTQTTASPATKATTKFLSAEESLSLDSVYMQLFPDDGNGPSAQDLNILQYLDWAMTDPQNVDDGDPEFIKKGIGWLNDLAEQTQGDRFERLKPEQQDKVLQQISRSNAGENWLSLLLYYLTEALLLDPVYGGNPNQIGWQWLEHQAGFPRPETGKTYRDFD</sequence>
<evidence type="ECO:0000313" key="4">
    <source>
        <dbReference type="Proteomes" id="UP000317839"/>
    </source>
</evidence>
<dbReference type="OrthoDB" id="8400810at2"/>
<keyword evidence="4" id="KW-1185">Reference proteome</keyword>
<dbReference type="Pfam" id="PF13618">
    <property type="entry name" value="Gluconate_2-dh3"/>
    <property type="match status" value="1"/>
</dbReference>
<feature type="region of interest" description="Disordered" evidence="2">
    <location>
        <begin position="1"/>
        <end position="26"/>
    </location>
</feature>